<dbReference type="InterPro" id="IPR014917">
    <property type="entry name" value="DUF1800"/>
</dbReference>
<evidence type="ECO:0000313" key="3">
    <source>
        <dbReference type="Proteomes" id="UP000245444"/>
    </source>
</evidence>
<gene>
    <name evidence="2" type="ORF">DK419_01570</name>
</gene>
<reference evidence="2 3" key="1">
    <citation type="submission" date="2018-05" db="EMBL/GenBank/DDBJ databases">
        <title>Complete Genome Sequence of Methylobacterium sp. 17Sr1-28.</title>
        <authorList>
            <person name="Srinivasan S."/>
        </authorList>
    </citation>
    <scope>NUCLEOTIDE SEQUENCE [LARGE SCALE GENOMIC DNA]</scope>
    <source>
        <strain evidence="2 3">17Sr1-28</strain>
    </source>
</reference>
<dbReference type="OrthoDB" id="9772295at2"/>
<sequence length="459" mass="48699">MAVDPRRTALALGRFGLGARPGDLARGEPVEDILRREVLAGTVPLPSGPDLAATPTLLSALQAEEQARKLAREGASDAPIPEGPPPPPLPERTYRAEVAARLALAQAASTGFVERLVWFWANHFTVSVARGPRLRVSAGAFEREAVRPHVLGRFRDMLLAAATHPAMLIYLDNVASVGPNSPAGLRKGKGPDRGLNENLGRELLELHTLGADGGYTQADVTALARILTGWSLQRDGNAEGLPGSTTFRRGAHEPGAVTLMGRTYLDVGPGQLRMALDDLAAHPATARHIALRFARHFVADDPPPALVARLGRTFIDQDGDLSRLALTLLESPEAWDPVQRKVRSPQEFLVAALRGLALAPDPRTAMAGLASLGQPFWAAPAPNGYPDEAGAWASPEGLHARLDLAARAGQLAAGTDPTALADAVLGPLASDETRTALRRAESRAQGIALVLMAPEFQRR</sequence>
<accession>A0A2U8WG78</accession>
<dbReference type="KEGG" id="mtea:DK419_01570"/>
<keyword evidence="3" id="KW-1185">Reference proteome</keyword>
<dbReference type="RefSeq" id="WP_109957546.1">
    <property type="nucleotide sequence ID" value="NZ_CP029553.1"/>
</dbReference>
<proteinExistence type="predicted"/>
<evidence type="ECO:0008006" key="4">
    <source>
        <dbReference type="Google" id="ProtNLM"/>
    </source>
</evidence>
<dbReference type="EMBL" id="CP029553">
    <property type="protein sequence ID" value="AWN45177.1"/>
    <property type="molecule type" value="Genomic_DNA"/>
</dbReference>
<protein>
    <recommendedName>
        <fullName evidence="4">DUF1800 domain-containing protein</fullName>
    </recommendedName>
</protein>
<evidence type="ECO:0000313" key="2">
    <source>
        <dbReference type="EMBL" id="AWN45177.1"/>
    </source>
</evidence>
<dbReference type="Proteomes" id="UP000245444">
    <property type="component" value="Chromosome"/>
</dbReference>
<feature type="region of interest" description="Disordered" evidence="1">
    <location>
        <begin position="68"/>
        <end position="88"/>
    </location>
</feature>
<organism evidence="2 3">
    <name type="scientific">Methylobacterium terrae</name>
    <dbReference type="NCBI Taxonomy" id="2202827"/>
    <lineage>
        <taxon>Bacteria</taxon>
        <taxon>Pseudomonadati</taxon>
        <taxon>Pseudomonadota</taxon>
        <taxon>Alphaproteobacteria</taxon>
        <taxon>Hyphomicrobiales</taxon>
        <taxon>Methylobacteriaceae</taxon>
        <taxon>Methylobacterium</taxon>
    </lineage>
</organism>
<dbReference type="AlphaFoldDB" id="A0A2U8WG78"/>
<evidence type="ECO:0000256" key="1">
    <source>
        <dbReference type="SAM" id="MobiDB-lite"/>
    </source>
</evidence>
<dbReference type="Pfam" id="PF08811">
    <property type="entry name" value="DUF1800"/>
    <property type="match status" value="1"/>
</dbReference>
<name>A0A2U8WG78_9HYPH</name>